<keyword evidence="3" id="KW-0378">Hydrolase</keyword>
<evidence type="ECO:0000256" key="2">
    <source>
        <dbReference type="ARBA" id="ARBA00022741"/>
    </source>
</evidence>
<feature type="compositionally biased region" description="Low complexity" evidence="5">
    <location>
        <begin position="212"/>
        <end position="228"/>
    </location>
</feature>
<dbReference type="InterPro" id="IPR004130">
    <property type="entry name" value="Gpn"/>
</dbReference>
<dbReference type="InterPro" id="IPR052705">
    <property type="entry name" value="Gliding_Motility_GTPase"/>
</dbReference>
<dbReference type="GO" id="GO:0016787">
    <property type="term" value="F:hydrolase activity"/>
    <property type="evidence" value="ECO:0007669"/>
    <property type="project" value="UniProtKB-KW"/>
</dbReference>
<dbReference type="AlphaFoldDB" id="A0A3A9ZCE9"/>
<proteinExistence type="inferred from homology"/>
<feature type="region of interest" description="Disordered" evidence="5">
    <location>
        <begin position="1"/>
        <end position="24"/>
    </location>
</feature>
<dbReference type="OrthoDB" id="4319884at2"/>
<evidence type="ECO:0000256" key="4">
    <source>
        <dbReference type="ARBA" id="ARBA00023134"/>
    </source>
</evidence>
<dbReference type="Pfam" id="PF03029">
    <property type="entry name" value="ATP_bind_1"/>
    <property type="match status" value="1"/>
</dbReference>
<dbReference type="SUPFAM" id="SSF52540">
    <property type="entry name" value="P-loop containing nucleoside triphosphate hydrolases"/>
    <property type="match status" value="1"/>
</dbReference>
<accession>A0A3A9ZCE9</accession>
<sequence length="265" mass="27549">MDYSDCEPGPARTQGPGHGPRAEDLLPSSAERAVKVVVVGGFGVGKTTLVGAVSEIRPLTTEETMTQAGERVDDLAGVEGKAQTTVAMDFGRITLNERLVLYLFGTPGQQRFWFLWNGVLEGALGAVVLVDTRRLEDCFLAVDRLEDLGLPFVVAVNNFPDAPLYPAGELRAALDLPPAVPVVDCDARDAGSSRAVLLTLLRHLYALAAPPAGAAPRPGPPARATAAPAVPPPGPADPATPQAPWAPLAGYALSAPATPDPTEAP</sequence>
<keyword evidence="7" id="KW-1185">Reference proteome</keyword>
<reference evidence="6 7" key="1">
    <citation type="journal article" date="2014" name="Int. J. Syst. Evol. Microbiol.">
        <title>Streptomyces hoynatensis sp. nov., isolated from deep marine sediment.</title>
        <authorList>
            <person name="Veyisoglu A."/>
            <person name="Sahin N."/>
        </authorList>
    </citation>
    <scope>NUCLEOTIDE SEQUENCE [LARGE SCALE GENOMIC DNA]</scope>
    <source>
        <strain evidence="6 7">KCTC 29097</strain>
    </source>
</reference>
<dbReference type="InterPro" id="IPR027417">
    <property type="entry name" value="P-loop_NTPase"/>
</dbReference>
<evidence type="ECO:0000313" key="7">
    <source>
        <dbReference type="Proteomes" id="UP000272474"/>
    </source>
</evidence>
<evidence type="ECO:0000256" key="3">
    <source>
        <dbReference type="ARBA" id="ARBA00022801"/>
    </source>
</evidence>
<evidence type="ECO:0000313" key="6">
    <source>
        <dbReference type="EMBL" id="RKN45938.1"/>
    </source>
</evidence>
<evidence type="ECO:0000256" key="1">
    <source>
        <dbReference type="ARBA" id="ARBA00005290"/>
    </source>
</evidence>
<dbReference type="Proteomes" id="UP000272474">
    <property type="component" value="Unassembled WGS sequence"/>
</dbReference>
<dbReference type="EMBL" id="RBAL01000002">
    <property type="protein sequence ID" value="RKN45938.1"/>
    <property type="molecule type" value="Genomic_DNA"/>
</dbReference>
<feature type="compositionally biased region" description="Pro residues" evidence="5">
    <location>
        <begin position="229"/>
        <end position="238"/>
    </location>
</feature>
<feature type="region of interest" description="Disordered" evidence="5">
    <location>
        <begin position="212"/>
        <end position="265"/>
    </location>
</feature>
<evidence type="ECO:0000256" key="5">
    <source>
        <dbReference type="SAM" id="MobiDB-lite"/>
    </source>
</evidence>
<keyword evidence="2" id="KW-0547">Nucleotide-binding</keyword>
<keyword evidence="4" id="KW-0342">GTP-binding</keyword>
<protein>
    <submittedName>
        <fullName evidence="6">ATP-binding protein</fullName>
    </submittedName>
</protein>
<dbReference type="GO" id="GO:0005524">
    <property type="term" value="F:ATP binding"/>
    <property type="evidence" value="ECO:0007669"/>
    <property type="project" value="UniProtKB-KW"/>
</dbReference>
<dbReference type="PANTHER" id="PTHR42708">
    <property type="entry name" value="ATP/GTP-BINDING PROTEIN-RELATED"/>
    <property type="match status" value="1"/>
</dbReference>
<comment type="caution">
    <text evidence="6">The sequence shown here is derived from an EMBL/GenBank/DDBJ whole genome shotgun (WGS) entry which is preliminary data.</text>
</comment>
<gene>
    <name evidence="6" type="ORF">D7294_05790</name>
</gene>
<name>A0A3A9ZCE9_9ACTN</name>
<organism evidence="6 7">
    <name type="scientific">Streptomyces hoynatensis</name>
    <dbReference type="NCBI Taxonomy" id="1141874"/>
    <lineage>
        <taxon>Bacteria</taxon>
        <taxon>Bacillati</taxon>
        <taxon>Actinomycetota</taxon>
        <taxon>Actinomycetes</taxon>
        <taxon>Kitasatosporales</taxon>
        <taxon>Streptomycetaceae</taxon>
        <taxon>Streptomyces</taxon>
    </lineage>
</organism>
<comment type="similarity">
    <text evidence="1">Belongs to the GPN-loop GTPase family.</text>
</comment>
<dbReference type="GO" id="GO:0005525">
    <property type="term" value="F:GTP binding"/>
    <property type="evidence" value="ECO:0007669"/>
    <property type="project" value="UniProtKB-KW"/>
</dbReference>
<dbReference type="PANTHER" id="PTHR42708:SF1">
    <property type="entry name" value="GLIDING MOTILITY PROTEIN MGLA"/>
    <property type="match status" value="1"/>
</dbReference>
<dbReference type="Gene3D" id="3.40.50.300">
    <property type="entry name" value="P-loop containing nucleotide triphosphate hydrolases"/>
    <property type="match status" value="1"/>
</dbReference>
<keyword evidence="6" id="KW-0067">ATP-binding</keyword>